<evidence type="ECO:0000256" key="6">
    <source>
        <dbReference type="ARBA" id="ARBA00022989"/>
    </source>
</evidence>
<evidence type="ECO:0000313" key="12">
    <source>
        <dbReference type="Proteomes" id="UP001301140"/>
    </source>
</evidence>
<gene>
    <name evidence="11" type="ORF">PZ740_10260</name>
</gene>
<comment type="caution">
    <text evidence="11">The sequence shown here is derived from an EMBL/GenBank/DDBJ whole genome shotgun (WGS) entry which is preliminary data.</text>
</comment>
<keyword evidence="12" id="KW-1185">Reference proteome</keyword>
<dbReference type="AlphaFoldDB" id="A0AAP4D576"/>
<keyword evidence="6 9" id="KW-1133">Transmembrane helix</keyword>
<comment type="subcellular location">
    <subcellularLocation>
        <location evidence="1 9">Cell inner membrane</location>
        <topology evidence="1 9">Multi-pass membrane protein</topology>
    </subcellularLocation>
</comment>
<feature type="transmembrane region" description="Helical" evidence="9">
    <location>
        <begin position="12"/>
        <end position="34"/>
    </location>
</feature>
<reference evidence="11 12" key="1">
    <citation type="submission" date="2023-03" db="EMBL/GenBank/DDBJ databases">
        <title>YIM 152171 draft genome.</title>
        <authorList>
            <person name="Yang Z."/>
        </authorList>
    </citation>
    <scope>NUCLEOTIDE SEQUENCE [LARGE SCALE GENOMIC DNA]</scope>
    <source>
        <strain evidence="11 12">YIM 152171</strain>
    </source>
</reference>
<keyword evidence="4 9" id="KW-0997">Cell inner membrane</keyword>
<keyword evidence="5 9" id="KW-0812">Transmembrane</keyword>
<accession>A0AAP4D576</accession>
<dbReference type="InterPro" id="IPR055348">
    <property type="entry name" value="DctQ"/>
</dbReference>
<keyword evidence="2 9" id="KW-0813">Transport</keyword>
<proteinExistence type="inferred from homology"/>
<dbReference type="RefSeq" id="WP_327789181.1">
    <property type="nucleotide sequence ID" value="NZ_JARGEQ010000092.1"/>
</dbReference>
<sequence>MLRAFERGLVAANRFVIAGLLAVMAVLVVGNVVLRYLFGTSLSWVEELTRYMMIWTAWLGAGLAFRSGTHVAVEVFQDALPAAGRRLLRQAILALAMLFMAVIVWLGIRYAVFAWRQHSPVLGLPLGMVYLAVPTGALLVLLHLLLAARRVVAGEAEPVAGTAPAVE</sequence>
<evidence type="ECO:0000256" key="7">
    <source>
        <dbReference type="ARBA" id="ARBA00023136"/>
    </source>
</evidence>
<evidence type="ECO:0000313" key="11">
    <source>
        <dbReference type="EMBL" id="MDF1586763.1"/>
    </source>
</evidence>
<dbReference type="GO" id="GO:0005886">
    <property type="term" value="C:plasma membrane"/>
    <property type="evidence" value="ECO:0007669"/>
    <property type="project" value="UniProtKB-SubCell"/>
</dbReference>
<dbReference type="Pfam" id="PF04290">
    <property type="entry name" value="DctQ"/>
    <property type="match status" value="1"/>
</dbReference>
<comment type="function">
    <text evidence="9">Part of the tripartite ATP-independent periplasmic (TRAP) transport system.</text>
</comment>
<evidence type="ECO:0000256" key="2">
    <source>
        <dbReference type="ARBA" id="ARBA00022448"/>
    </source>
</evidence>
<dbReference type="EMBL" id="JARGEQ010000092">
    <property type="protein sequence ID" value="MDF1586763.1"/>
    <property type="molecule type" value="Genomic_DNA"/>
</dbReference>
<evidence type="ECO:0000256" key="1">
    <source>
        <dbReference type="ARBA" id="ARBA00004429"/>
    </source>
</evidence>
<feature type="transmembrane region" description="Helical" evidence="9">
    <location>
        <begin position="128"/>
        <end position="148"/>
    </location>
</feature>
<organism evidence="11 12">
    <name type="scientific">Marinimicrococcus flavescens</name>
    <dbReference type="NCBI Taxonomy" id="3031815"/>
    <lineage>
        <taxon>Bacteria</taxon>
        <taxon>Pseudomonadati</taxon>
        <taxon>Pseudomonadota</taxon>
        <taxon>Alphaproteobacteria</taxon>
        <taxon>Geminicoccales</taxon>
        <taxon>Geminicoccaceae</taxon>
        <taxon>Marinimicrococcus</taxon>
    </lineage>
</organism>
<evidence type="ECO:0000259" key="10">
    <source>
        <dbReference type="Pfam" id="PF04290"/>
    </source>
</evidence>
<feature type="transmembrane region" description="Helical" evidence="9">
    <location>
        <begin position="54"/>
        <end position="75"/>
    </location>
</feature>
<evidence type="ECO:0000256" key="8">
    <source>
        <dbReference type="ARBA" id="ARBA00038436"/>
    </source>
</evidence>
<dbReference type="GO" id="GO:0015740">
    <property type="term" value="P:C4-dicarboxylate transport"/>
    <property type="evidence" value="ECO:0007669"/>
    <property type="project" value="TreeGrafter"/>
</dbReference>
<name>A0AAP4D576_9PROT</name>
<feature type="transmembrane region" description="Helical" evidence="9">
    <location>
        <begin position="87"/>
        <end position="108"/>
    </location>
</feature>
<dbReference type="Proteomes" id="UP001301140">
    <property type="component" value="Unassembled WGS sequence"/>
</dbReference>
<dbReference type="GO" id="GO:0022857">
    <property type="term" value="F:transmembrane transporter activity"/>
    <property type="evidence" value="ECO:0007669"/>
    <property type="project" value="UniProtKB-UniRule"/>
</dbReference>
<comment type="subunit">
    <text evidence="9">The complex comprises the extracytoplasmic solute receptor protein and the two transmembrane proteins.</text>
</comment>
<evidence type="ECO:0000256" key="9">
    <source>
        <dbReference type="RuleBase" id="RU369079"/>
    </source>
</evidence>
<dbReference type="InterPro" id="IPR007387">
    <property type="entry name" value="TRAP_DctQ"/>
</dbReference>
<evidence type="ECO:0000256" key="5">
    <source>
        <dbReference type="ARBA" id="ARBA00022692"/>
    </source>
</evidence>
<feature type="domain" description="Tripartite ATP-independent periplasmic transporters DctQ component" evidence="10">
    <location>
        <begin position="24"/>
        <end position="152"/>
    </location>
</feature>
<dbReference type="PANTHER" id="PTHR35011">
    <property type="entry name" value="2,3-DIKETO-L-GULONATE TRAP TRANSPORTER SMALL PERMEASE PROTEIN YIAM"/>
    <property type="match status" value="1"/>
</dbReference>
<protein>
    <recommendedName>
        <fullName evidence="9">TRAP transporter small permease protein</fullName>
    </recommendedName>
</protein>
<keyword evidence="7 9" id="KW-0472">Membrane</keyword>
<comment type="similarity">
    <text evidence="8 9">Belongs to the TRAP transporter small permease family.</text>
</comment>
<dbReference type="PANTHER" id="PTHR35011:SF2">
    <property type="entry name" value="2,3-DIKETO-L-GULONATE TRAP TRANSPORTER SMALL PERMEASE PROTEIN YIAM"/>
    <property type="match status" value="1"/>
</dbReference>
<evidence type="ECO:0000256" key="3">
    <source>
        <dbReference type="ARBA" id="ARBA00022475"/>
    </source>
</evidence>
<keyword evidence="3" id="KW-1003">Cell membrane</keyword>
<evidence type="ECO:0000256" key="4">
    <source>
        <dbReference type="ARBA" id="ARBA00022519"/>
    </source>
</evidence>